<reference evidence="1" key="1">
    <citation type="journal article" date="2021" name="Proc. Natl. Acad. Sci. U.S.A.">
        <title>A Catalog of Tens of Thousands of Viruses from Human Metagenomes Reveals Hidden Associations with Chronic Diseases.</title>
        <authorList>
            <person name="Tisza M.J."/>
            <person name="Buck C.B."/>
        </authorList>
    </citation>
    <scope>NUCLEOTIDE SEQUENCE</scope>
    <source>
        <strain evidence="1">CtBM815</strain>
    </source>
</reference>
<proteinExistence type="predicted"/>
<sequence>MTSLHSNPRMTVTKKEYLYHMIHLHHLRL</sequence>
<name>A0A8S5RKR8_9VIRU</name>
<dbReference type="EMBL" id="BK059109">
    <property type="protein sequence ID" value="DAE31779.1"/>
    <property type="molecule type" value="Genomic_DNA"/>
</dbReference>
<evidence type="ECO:0000313" key="1">
    <source>
        <dbReference type="EMBL" id="DAE31779.1"/>
    </source>
</evidence>
<organism evidence="1">
    <name type="scientific">virus sp. ctBM815</name>
    <dbReference type="NCBI Taxonomy" id="2825806"/>
    <lineage>
        <taxon>Viruses</taxon>
    </lineage>
</organism>
<protein>
    <submittedName>
        <fullName evidence="1">Uncharacterized protein</fullName>
    </submittedName>
</protein>
<accession>A0A8S5RKR8</accession>